<dbReference type="InterPro" id="IPR016159">
    <property type="entry name" value="Cullin_repeat-like_dom_sf"/>
</dbReference>
<evidence type="ECO:0000313" key="7">
    <source>
        <dbReference type="EMBL" id="OAD69804.1"/>
    </source>
</evidence>
<accession>A0A162NHU9</accession>
<dbReference type="SMART" id="SM00884">
    <property type="entry name" value="Cullin_Nedd8"/>
    <property type="match status" value="1"/>
</dbReference>
<comment type="similarity">
    <text evidence="1 4 5">Belongs to the cullin family.</text>
</comment>
<dbReference type="FunFam" id="1.20.1310.10:FF:000002">
    <property type="entry name" value="cullin-3 isoform X1"/>
    <property type="match status" value="1"/>
</dbReference>
<keyword evidence="2" id="KW-1017">Isopeptide bond</keyword>
<dbReference type="InterPro" id="IPR036317">
    <property type="entry name" value="Cullin_homology_sf"/>
</dbReference>
<dbReference type="InterPro" id="IPR019559">
    <property type="entry name" value="Cullin_neddylation_domain"/>
</dbReference>
<dbReference type="Proteomes" id="UP000077315">
    <property type="component" value="Unassembled WGS sequence"/>
</dbReference>
<evidence type="ECO:0000256" key="3">
    <source>
        <dbReference type="ARBA" id="ARBA00022843"/>
    </source>
</evidence>
<name>A0A162NHU9_PHYB8</name>
<dbReference type="InterPro" id="IPR045093">
    <property type="entry name" value="Cullin"/>
</dbReference>
<dbReference type="InterPro" id="IPR059120">
    <property type="entry name" value="Cullin-like_AB"/>
</dbReference>
<gene>
    <name evidence="7" type="ORF">PHYBLDRAFT_135478</name>
</gene>
<dbReference type="EMBL" id="KV440990">
    <property type="protein sequence ID" value="OAD69804.1"/>
    <property type="molecule type" value="Genomic_DNA"/>
</dbReference>
<dbReference type="FunFam" id="1.20.1310.10:FF:000001">
    <property type="entry name" value="Cullin 3"/>
    <property type="match status" value="1"/>
</dbReference>
<dbReference type="GeneID" id="28990628"/>
<evidence type="ECO:0000256" key="4">
    <source>
        <dbReference type="PROSITE-ProRule" id="PRU00330"/>
    </source>
</evidence>
<evidence type="ECO:0000256" key="1">
    <source>
        <dbReference type="ARBA" id="ARBA00006019"/>
    </source>
</evidence>
<dbReference type="Pfam" id="PF26557">
    <property type="entry name" value="Cullin_AB"/>
    <property type="match status" value="1"/>
</dbReference>
<dbReference type="InParanoid" id="A0A162NHU9"/>
<dbReference type="Gene3D" id="1.20.1310.10">
    <property type="entry name" value="Cullin Repeats"/>
    <property type="match status" value="4"/>
</dbReference>
<dbReference type="PANTHER" id="PTHR11932">
    <property type="entry name" value="CULLIN"/>
    <property type="match status" value="1"/>
</dbReference>
<dbReference type="Pfam" id="PF00888">
    <property type="entry name" value="Cullin"/>
    <property type="match status" value="1"/>
</dbReference>
<dbReference type="SMART" id="SM00182">
    <property type="entry name" value="CULLIN"/>
    <property type="match status" value="1"/>
</dbReference>
<proteinExistence type="inferred from homology"/>
<evidence type="ECO:0000313" key="8">
    <source>
        <dbReference type="Proteomes" id="UP000077315"/>
    </source>
</evidence>
<dbReference type="InterPro" id="IPR036390">
    <property type="entry name" value="WH_DNA-bd_sf"/>
</dbReference>
<evidence type="ECO:0000256" key="5">
    <source>
        <dbReference type="RuleBase" id="RU003829"/>
    </source>
</evidence>
<sequence length="755" mass="86757">MVIDSTPLVLNSKPIKESETPGKQARSKFMSPVHTNAKLLWDSKPSVTTGEEYLKDAWNTHEALIKSILSGKTISSGMNDAYIKCEILCRDGRSAVIYSRVKNVLSRHIDGLAKNLGEMASSYDNFLQYTNKCWNQLSFDLHQLKKLFMPMDRSYIVQSTEYDSIIDLGYSLFKDNLVKNDAIKERLVANILYYVKVERDGGTVDQPLIKSLLQMLMTLSLYSTIFEPRFIEETARYYEQEGRSLIQKIDIPNYLVHVTRRVKEEGEDRKQAYLDKSTEIRLVQTVKNELVYRMTNDILSKGFDSMADEMKLESLKTLYDLLSPEKDRTELRQVFGSYIKKRGIEFIKDPSNDNAMIVTLLDRKQRADTIMEKCFDNNILFANTVKESFETFINSRNNKPAELIAKYIDSKLRMSEKKKAEVDMEKVLDDALAIFRFTQSKDIFEAFYRRFFARRLLSTFDVSEEAEMSMITKLKSECGPDFTKDLEIMFKDMSISSELQAKFREATINTDVYDKTMNVIILTSSAWPNTPKHEAILPPKLAESQEVFKQFYVSKFKGKKLTWHNALGQCILRVRFPRGVKELSTSLFQSIVLFLFNDETKETISFPEIATATGIDEKELRRVLQSLACGQSQVLTKTPPGTEVKDTDVFAYNADFSAARPRVKISPIISDTSAEENKDTENSVLFNRQCQIDAAIVRIMKAKNKLSHGALVNELFATLRFPINASDIKKRIESLIEKEFLLRDEEDNSAYIYNT</sequence>
<organism evidence="7 8">
    <name type="scientific">Phycomyces blakesleeanus (strain ATCC 8743b / DSM 1359 / FGSC 10004 / NBRC 33097 / NRRL 1555)</name>
    <dbReference type="NCBI Taxonomy" id="763407"/>
    <lineage>
        <taxon>Eukaryota</taxon>
        <taxon>Fungi</taxon>
        <taxon>Fungi incertae sedis</taxon>
        <taxon>Mucoromycota</taxon>
        <taxon>Mucoromycotina</taxon>
        <taxon>Mucoromycetes</taxon>
        <taxon>Mucorales</taxon>
        <taxon>Phycomycetaceae</taxon>
        <taxon>Phycomyces</taxon>
    </lineage>
</organism>
<dbReference type="Gene3D" id="1.10.10.10">
    <property type="entry name" value="Winged helix-like DNA-binding domain superfamily/Winged helix DNA-binding domain"/>
    <property type="match status" value="1"/>
</dbReference>
<dbReference type="InterPro" id="IPR001373">
    <property type="entry name" value="Cullin_N"/>
</dbReference>
<keyword evidence="3" id="KW-0832">Ubl conjugation</keyword>
<dbReference type="Pfam" id="PF10557">
    <property type="entry name" value="Cullin_Nedd8"/>
    <property type="match status" value="1"/>
</dbReference>
<dbReference type="VEuPathDB" id="FungiDB:PHYBLDRAFT_135478"/>
<dbReference type="InterPro" id="IPR036388">
    <property type="entry name" value="WH-like_DNA-bd_sf"/>
</dbReference>
<dbReference type="GO" id="GO:0031625">
    <property type="term" value="F:ubiquitin protein ligase binding"/>
    <property type="evidence" value="ECO:0007669"/>
    <property type="project" value="InterPro"/>
</dbReference>
<dbReference type="SUPFAM" id="SSF74788">
    <property type="entry name" value="Cullin repeat-like"/>
    <property type="match status" value="1"/>
</dbReference>
<dbReference type="InterPro" id="IPR016158">
    <property type="entry name" value="Cullin_homology"/>
</dbReference>
<evidence type="ECO:0000259" key="6">
    <source>
        <dbReference type="PROSITE" id="PS50069"/>
    </source>
</evidence>
<keyword evidence="8" id="KW-1185">Reference proteome</keyword>
<dbReference type="OrthoDB" id="27073at2759"/>
<dbReference type="FunCoup" id="A0A162NHU9">
    <property type="interactions" value="660"/>
</dbReference>
<reference evidence="8" key="1">
    <citation type="submission" date="2015-06" db="EMBL/GenBank/DDBJ databases">
        <title>Expansion of signal transduction pathways in fungi by whole-genome duplication.</title>
        <authorList>
            <consortium name="DOE Joint Genome Institute"/>
            <person name="Corrochano L.M."/>
            <person name="Kuo A."/>
            <person name="Marcet-Houben M."/>
            <person name="Polaino S."/>
            <person name="Salamov A."/>
            <person name="Villalobos J.M."/>
            <person name="Alvarez M.I."/>
            <person name="Avalos J."/>
            <person name="Benito E.P."/>
            <person name="Benoit I."/>
            <person name="Burger G."/>
            <person name="Camino L.P."/>
            <person name="Canovas D."/>
            <person name="Cerda-Olmedo E."/>
            <person name="Cheng J.-F."/>
            <person name="Dominguez A."/>
            <person name="Elias M."/>
            <person name="Eslava A.P."/>
            <person name="Glaser F."/>
            <person name="Grimwood J."/>
            <person name="Gutierrez G."/>
            <person name="Heitman J."/>
            <person name="Henrissat B."/>
            <person name="Iturriaga E.A."/>
            <person name="Lang B.F."/>
            <person name="Lavin J.L."/>
            <person name="Lee S."/>
            <person name="Li W."/>
            <person name="Lindquist E."/>
            <person name="Lopez-Garcia S."/>
            <person name="Luque E.M."/>
            <person name="Marcos A.T."/>
            <person name="Martin J."/>
            <person name="McCluskey K."/>
            <person name="Medina H.R."/>
            <person name="Miralles-Duran A."/>
            <person name="Miyazaki A."/>
            <person name="Munoz-Torres E."/>
            <person name="Oguiza J.A."/>
            <person name="Ohm R."/>
            <person name="Olmedo M."/>
            <person name="Orejas M."/>
            <person name="Ortiz-Castellanos L."/>
            <person name="Pisabarro A.G."/>
            <person name="Rodriguez-Romero J."/>
            <person name="Ruiz-Herrera J."/>
            <person name="Ruiz-Vazquez R."/>
            <person name="Sanz C."/>
            <person name="Schackwitz W."/>
            <person name="Schmutz J."/>
            <person name="Shahriari M."/>
            <person name="Shelest E."/>
            <person name="Silva-Franco F."/>
            <person name="Soanes D."/>
            <person name="Syed K."/>
            <person name="Tagua V.G."/>
            <person name="Talbot N.J."/>
            <person name="Thon M."/>
            <person name="De vries R.P."/>
            <person name="Wiebenga A."/>
            <person name="Yadav J.S."/>
            <person name="Braun E.L."/>
            <person name="Baker S."/>
            <person name="Garre V."/>
            <person name="Horwitz B."/>
            <person name="Torres-Martinez S."/>
            <person name="Idnurm A."/>
            <person name="Herrera-Estrella A."/>
            <person name="Gabaldon T."/>
            <person name="Grigoriev I.V."/>
        </authorList>
    </citation>
    <scope>NUCLEOTIDE SEQUENCE [LARGE SCALE GENOMIC DNA]</scope>
    <source>
        <strain evidence="8">NRRL 1555(-)</strain>
    </source>
</reference>
<evidence type="ECO:0000256" key="2">
    <source>
        <dbReference type="ARBA" id="ARBA00022499"/>
    </source>
</evidence>
<dbReference type="STRING" id="763407.A0A162NHU9"/>
<protein>
    <submittedName>
        <fullName evidence="7">Cullin</fullName>
    </submittedName>
</protein>
<dbReference type="RefSeq" id="XP_018287844.1">
    <property type="nucleotide sequence ID" value="XM_018429722.1"/>
</dbReference>
<dbReference type="PROSITE" id="PS50069">
    <property type="entry name" value="CULLIN_2"/>
    <property type="match status" value="1"/>
</dbReference>
<dbReference type="FunFam" id="1.10.10.10:FF:000050">
    <property type="entry name" value="Cullin 4B"/>
    <property type="match status" value="1"/>
</dbReference>
<dbReference type="Gene3D" id="3.30.230.130">
    <property type="entry name" value="Cullin, Chain C, Domain 2"/>
    <property type="match status" value="1"/>
</dbReference>
<dbReference type="GO" id="GO:0006511">
    <property type="term" value="P:ubiquitin-dependent protein catabolic process"/>
    <property type="evidence" value="ECO:0007669"/>
    <property type="project" value="InterPro"/>
</dbReference>
<feature type="domain" description="Cullin family profile" evidence="6">
    <location>
        <begin position="399"/>
        <end position="628"/>
    </location>
</feature>
<dbReference type="SUPFAM" id="SSF75632">
    <property type="entry name" value="Cullin homology domain"/>
    <property type="match status" value="1"/>
</dbReference>
<dbReference type="SUPFAM" id="SSF46785">
    <property type="entry name" value="Winged helix' DNA-binding domain"/>
    <property type="match status" value="1"/>
</dbReference>
<dbReference type="AlphaFoldDB" id="A0A162NHU9"/>